<sequence>MTTGNNTSGGNRPEFDKTVIRPSGAHPRSAAHTLDPNQSNAARAPESAREISVAGGRATSKPKSAWKTYAGLAVLCLLLGSGGAGLALLVARGDIAFTAPETLPAADAPSEVAGSQDETAAPEDAALSSETDAVSGREESAASASEDEELAGLSDPFFDMALSAVIPLAGDPVLLTKGAAGTGVDLIERPLPTVSDLNAVMPNTAQAYLLDSQMLDETGNLVIRAPGSEADFQFGNFGGGDDSGALDVTNESPDQLGSTKSALPTFLRPSINTLNLYLNEKPIGQGASRIEVTEKIAENTTLKSFLSGQGFDDKELKSLMDYAASEFGRSDLIAGDKIAVRGVRLPNQLGRLGDYYQVTQLSLYASDGYVGTAALSKTPQGASYVAGADPWFGKEIAPGVETSAADEGEGGKTHRLIDGLYATAVRNAVPASIVGEAIAYLAPMTDLKRAIRPNERFSLIFTGEPRDTKRGGGKVLFAGIRSGNAWSVRCYVLKAPGNRGFACVNEGGQVSLSGAMLVPVKGVLTSKFGPRFHPIKKIERLHAGVDWAAPTGTPIRAAFSGKVTYRDVRGGYGNFIELTHKGGITSRYAHLHDYGDGIQLGSVVQAGDVIGYVGTTGLSTGPHLHFEIRQNGQPKDPLAFEMETGADAPQSVARADLKAYRNLISEILTLQ</sequence>
<feature type="region of interest" description="Disordered" evidence="2">
    <location>
        <begin position="1"/>
        <end position="60"/>
    </location>
</feature>
<dbReference type="InterPro" id="IPR050570">
    <property type="entry name" value="Cell_wall_metabolism_enzyme"/>
</dbReference>
<accession>A0ABY1NQU3</accession>
<feature type="compositionally biased region" description="Polar residues" evidence="2">
    <location>
        <begin position="1"/>
        <end position="10"/>
    </location>
</feature>
<dbReference type="Gene3D" id="2.70.70.10">
    <property type="entry name" value="Glucose Permease (Domain IIA)"/>
    <property type="match status" value="1"/>
</dbReference>
<dbReference type="SUPFAM" id="SSF51261">
    <property type="entry name" value="Duplicated hybrid motif"/>
    <property type="match status" value="1"/>
</dbReference>
<dbReference type="PANTHER" id="PTHR21666">
    <property type="entry name" value="PEPTIDASE-RELATED"/>
    <property type="match status" value="1"/>
</dbReference>
<feature type="domain" description="M23ase beta-sheet core" evidence="4">
    <location>
        <begin position="541"/>
        <end position="637"/>
    </location>
</feature>
<keyword evidence="3" id="KW-0812">Transmembrane</keyword>
<dbReference type="InterPro" id="IPR016047">
    <property type="entry name" value="M23ase_b-sheet_dom"/>
</dbReference>
<evidence type="ECO:0000256" key="1">
    <source>
        <dbReference type="ARBA" id="ARBA00022729"/>
    </source>
</evidence>
<feature type="transmembrane region" description="Helical" evidence="3">
    <location>
        <begin position="69"/>
        <end position="91"/>
    </location>
</feature>
<dbReference type="EMBL" id="FXTT01000002">
    <property type="protein sequence ID" value="SMP15883.1"/>
    <property type="molecule type" value="Genomic_DNA"/>
</dbReference>
<feature type="region of interest" description="Disordered" evidence="2">
    <location>
        <begin position="106"/>
        <end position="148"/>
    </location>
</feature>
<dbReference type="InterPro" id="IPR011055">
    <property type="entry name" value="Dup_hybrid_motif"/>
</dbReference>
<keyword evidence="3" id="KW-1133">Transmembrane helix</keyword>
<evidence type="ECO:0000256" key="2">
    <source>
        <dbReference type="SAM" id="MobiDB-lite"/>
    </source>
</evidence>
<keyword evidence="6" id="KW-1185">Reference proteome</keyword>
<name>A0ABY1NQU3_9HYPH</name>
<evidence type="ECO:0000256" key="3">
    <source>
        <dbReference type="SAM" id="Phobius"/>
    </source>
</evidence>
<evidence type="ECO:0000313" key="6">
    <source>
        <dbReference type="Proteomes" id="UP001157914"/>
    </source>
</evidence>
<dbReference type="Proteomes" id="UP001157914">
    <property type="component" value="Unassembled WGS sequence"/>
</dbReference>
<protein>
    <submittedName>
        <fullName evidence="5">Peptidase family M23</fullName>
    </submittedName>
</protein>
<dbReference type="Pfam" id="PF01551">
    <property type="entry name" value="Peptidase_M23"/>
    <property type="match status" value="1"/>
</dbReference>
<dbReference type="Gene3D" id="3.10.450.350">
    <property type="match status" value="1"/>
</dbReference>
<organism evidence="5 6">
    <name type="scientific">Roseibium denhamense</name>
    <dbReference type="NCBI Taxonomy" id="76305"/>
    <lineage>
        <taxon>Bacteria</taxon>
        <taxon>Pseudomonadati</taxon>
        <taxon>Pseudomonadota</taxon>
        <taxon>Alphaproteobacteria</taxon>
        <taxon>Hyphomicrobiales</taxon>
        <taxon>Stappiaceae</taxon>
        <taxon>Roseibium</taxon>
    </lineage>
</organism>
<keyword evidence="3" id="KW-0472">Membrane</keyword>
<comment type="caution">
    <text evidence="5">The sequence shown here is derived from an EMBL/GenBank/DDBJ whole genome shotgun (WGS) entry which is preliminary data.</text>
</comment>
<dbReference type="PANTHER" id="PTHR21666:SF289">
    <property type="entry name" value="L-ALA--D-GLU ENDOPEPTIDASE"/>
    <property type="match status" value="1"/>
</dbReference>
<evidence type="ECO:0000313" key="5">
    <source>
        <dbReference type="EMBL" id="SMP15883.1"/>
    </source>
</evidence>
<dbReference type="CDD" id="cd12797">
    <property type="entry name" value="M23_peptidase"/>
    <property type="match status" value="1"/>
</dbReference>
<evidence type="ECO:0000259" key="4">
    <source>
        <dbReference type="Pfam" id="PF01551"/>
    </source>
</evidence>
<keyword evidence="1" id="KW-0732">Signal</keyword>
<proteinExistence type="predicted"/>
<reference evidence="5 6" key="1">
    <citation type="submission" date="2017-05" db="EMBL/GenBank/DDBJ databases">
        <authorList>
            <person name="Varghese N."/>
            <person name="Submissions S."/>
        </authorList>
    </citation>
    <scope>NUCLEOTIDE SEQUENCE [LARGE SCALE GENOMIC DNA]</scope>
    <source>
        <strain evidence="5 6">DSM 15949</strain>
    </source>
</reference>
<dbReference type="RefSeq" id="WP_155194649.1">
    <property type="nucleotide sequence ID" value="NZ_BAAAEA010000003.1"/>
</dbReference>
<gene>
    <name evidence="5" type="ORF">SAMN06265374_1630</name>
</gene>